<evidence type="ECO:0000256" key="5">
    <source>
        <dbReference type="SAM" id="MobiDB-lite"/>
    </source>
</evidence>
<accession>A0A6A4WFU1</accession>
<comment type="subcellular location">
    <subcellularLocation>
        <location evidence="4">Golgi apparatus</location>
        <location evidence="4">trans-Golgi network</location>
    </subcellularLocation>
</comment>
<feature type="compositionally biased region" description="Basic and acidic residues" evidence="5">
    <location>
        <begin position="635"/>
        <end position="645"/>
    </location>
</feature>
<dbReference type="GO" id="GO:0006869">
    <property type="term" value="P:lipid transport"/>
    <property type="evidence" value="ECO:0007669"/>
    <property type="project" value="UniProtKB-UniRule"/>
</dbReference>
<dbReference type="GO" id="GO:0005829">
    <property type="term" value="C:cytosol"/>
    <property type="evidence" value="ECO:0007669"/>
    <property type="project" value="GOC"/>
</dbReference>
<dbReference type="Pfam" id="PF08700">
    <property type="entry name" value="VPS51_Exo84_N"/>
    <property type="match status" value="1"/>
</dbReference>
<dbReference type="GO" id="GO:0015031">
    <property type="term" value="P:protein transport"/>
    <property type="evidence" value="ECO:0007669"/>
    <property type="project" value="UniProtKB-UniRule"/>
</dbReference>
<dbReference type="GO" id="GO:0016020">
    <property type="term" value="C:membrane"/>
    <property type="evidence" value="ECO:0007669"/>
    <property type="project" value="TreeGrafter"/>
</dbReference>
<evidence type="ECO:0000256" key="2">
    <source>
        <dbReference type="ARBA" id="ARBA00016122"/>
    </source>
</evidence>
<comment type="caution">
    <text evidence="6">The sequence shown here is derived from an EMBL/GenBank/DDBJ whole genome shotgun (WGS) entry which is preliminary data.</text>
</comment>
<comment type="subunit">
    <text evidence="4">Component of the Golgi-associated retrograde protein (GARP) complex.</text>
</comment>
<dbReference type="InterPro" id="IPR016159">
    <property type="entry name" value="Cullin_repeat-like_dom_sf"/>
</dbReference>
<organism evidence="6 7">
    <name type="scientific">Amphibalanus amphitrite</name>
    <name type="common">Striped barnacle</name>
    <name type="synonym">Balanus amphitrite</name>
    <dbReference type="NCBI Taxonomy" id="1232801"/>
    <lineage>
        <taxon>Eukaryota</taxon>
        <taxon>Metazoa</taxon>
        <taxon>Ecdysozoa</taxon>
        <taxon>Arthropoda</taxon>
        <taxon>Crustacea</taxon>
        <taxon>Multicrustacea</taxon>
        <taxon>Cirripedia</taxon>
        <taxon>Thoracica</taxon>
        <taxon>Thoracicalcarea</taxon>
        <taxon>Balanomorpha</taxon>
        <taxon>Balanoidea</taxon>
        <taxon>Balanidae</taxon>
        <taxon>Amphibalaninae</taxon>
        <taxon>Amphibalanus</taxon>
    </lineage>
</organism>
<evidence type="ECO:0000256" key="4">
    <source>
        <dbReference type="RuleBase" id="RU368010"/>
    </source>
</evidence>
<gene>
    <name evidence="6" type="primary">vps51_3</name>
    <name evidence="6" type="ORF">FJT64_003213</name>
</gene>
<feature type="region of interest" description="Disordered" evidence="5">
    <location>
        <begin position="635"/>
        <end position="660"/>
    </location>
</feature>
<keyword evidence="3" id="KW-0175">Coiled coil</keyword>
<dbReference type="AlphaFoldDB" id="A0A6A4WFU1"/>
<evidence type="ECO:0000256" key="1">
    <source>
        <dbReference type="ARBA" id="ARBA00006080"/>
    </source>
</evidence>
<keyword evidence="4" id="KW-0333">Golgi apparatus</keyword>
<dbReference type="EMBL" id="VIIS01001226">
    <property type="protein sequence ID" value="KAF0300842.1"/>
    <property type="molecule type" value="Genomic_DNA"/>
</dbReference>
<dbReference type="GO" id="GO:0007030">
    <property type="term" value="P:Golgi organization"/>
    <property type="evidence" value="ECO:0007669"/>
    <property type="project" value="UniProtKB-UniRule"/>
</dbReference>
<comment type="similarity">
    <text evidence="1 4">Belongs to the VPS51 family.</text>
</comment>
<evidence type="ECO:0000256" key="3">
    <source>
        <dbReference type="ARBA" id="ARBA00023054"/>
    </source>
</evidence>
<dbReference type="SUPFAM" id="SSF74788">
    <property type="entry name" value="Cullin repeat-like"/>
    <property type="match status" value="1"/>
</dbReference>
<dbReference type="EMBL" id="VIIS01001226">
    <property type="protein sequence ID" value="KAF0300841.1"/>
    <property type="molecule type" value="Genomic_DNA"/>
</dbReference>
<dbReference type="GO" id="GO:0032456">
    <property type="term" value="P:endocytic recycling"/>
    <property type="evidence" value="ECO:0007669"/>
    <property type="project" value="TreeGrafter"/>
</dbReference>
<reference evidence="6 7" key="1">
    <citation type="submission" date="2019-07" db="EMBL/GenBank/DDBJ databases">
        <title>Draft genome assembly of a fouling barnacle, Amphibalanus amphitrite (Darwin, 1854): The first reference genome for Thecostraca.</title>
        <authorList>
            <person name="Kim W."/>
        </authorList>
    </citation>
    <scope>NUCLEOTIDE SEQUENCE [LARGE SCALE GENOMIC DNA]</scope>
    <source>
        <strain evidence="6">SNU_AA5</strain>
        <tissue evidence="6">Soma without cirri and trophi</tissue>
    </source>
</reference>
<protein>
    <recommendedName>
        <fullName evidence="2 4">Vacuolar protein sorting-associated protein 51 homolog</fullName>
    </recommendedName>
</protein>
<dbReference type="Proteomes" id="UP000440578">
    <property type="component" value="Unassembled WGS sequence"/>
</dbReference>
<dbReference type="InterPro" id="IPR014812">
    <property type="entry name" value="Vps51"/>
</dbReference>
<dbReference type="GO" id="GO:0007041">
    <property type="term" value="P:lysosomal transport"/>
    <property type="evidence" value="ECO:0007669"/>
    <property type="project" value="TreeGrafter"/>
</dbReference>
<dbReference type="PANTHER" id="PTHR15954:SF4">
    <property type="entry name" value="VACUOLAR PROTEIN SORTING-ASSOCIATED PROTEIN 51 HOMOLOG"/>
    <property type="match status" value="1"/>
</dbReference>
<dbReference type="GO" id="GO:0000938">
    <property type="term" value="C:GARP complex"/>
    <property type="evidence" value="ECO:0007669"/>
    <property type="project" value="UniProtKB-UniRule"/>
</dbReference>
<name>A0A6A4WFU1_AMPAM</name>
<dbReference type="OrthoDB" id="203678at2759"/>
<dbReference type="PANTHER" id="PTHR15954">
    <property type="entry name" value="VACUOLAR PROTEIN SORTING-ASSOCIATED PROTEIN 51 HOMOLOG"/>
    <property type="match status" value="1"/>
</dbReference>
<keyword evidence="7" id="KW-1185">Reference proteome</keyword>
<dbReference type="GO" id="GO:1990745">
    <property type="term" value="C:EARP complex"/>
    <property type="evidence" value="ECO:0007669"/>
    <property type="project" value="TreeGrafter"/>
</dbReference>
<keyword evidence="4" id="KW-0653">Protein transport</keyword>
<evidence type="ECO:0000313" key="6">
    <source>
        <dbReference type="EMBL" id="KAF0300841.1"/>
    </source>
</evidence>
<dbReference type="GO" id="GO:0048193">
    <property type="term" value="P:Golgi vesicle transport"/>
    <property type="evidence" value="ECO:0007669"/>
    <property type="project" value="TreeGrafter"/>
</dbReference>
<proteinExistence type="inferred from homology"/>
<comment type="function">
    <text evidence="4">Acts as component of the GARP complex that is involved in retrograde transport from early and late endosomes to the trans-Golgi network (TGN).</text>
</comment>
<keyword evidence="4" id="KW-0445">Lipid transport</keyword>
<dbReference type="GO" id="GO:0042147">
    <property type="term" value="P:retrograde transport, endosome to Golgi"/>
    <property type="evidence" value="ECO:0007669"/>
    <property type="project" value="UniProtKB-UniRule"/>
</dbReference>
<evidence type="ECO:0000313" key="7">
    <source>
        <dbReference type="Proteomes" id="UP000440578"/>
    </source>
</evidence>
<keyword evidence="4" id="KW-0813">Transport</keyword>
<sequence length="780" mass="87077">MAAPGGSSDAQRRARNAALKDYYGCKASSEMADNDLYNLNSPHFNPDMYLHQLIKESSLTDLMDTEANIYKQIQSLDSEMQTLVYENYNKFISATDTIRKMKVDFKKMEDEMERLAENMTHITAFSATVSDTLQVRRDEINKLSNTHVMLKKLQFLFELPAQLKDAIDKENYKQAVEYHLQSERVLEQYGTAPDTASLQGLRAESAQSITRLVAALQDRLQDDQATPEQIRESVQLLLQLGQPAEALCSRVIAHAQRRLAGDLAQLTSQVELARAAADSDRPAELRLHLPKDVLEFVDVDCSSFLSNLSLFVTSYKELFLEPKSRCPEAASRLSDCVRSQMDSLLSAVDSRLSLESAAGGAAVLARALDRLYRRLQASAAVLPEGDAYVRAGMELIGGATERRCRQSLSQLCAHLQQSLSAVRQALVVPAPAPSSAEPPPLAEQLATFLGGLAEQIRATVTDLKAFIQPELSFGVQARFRNTFCRQHVRETVVVGFFRHFVETCRGFCDAAGGEKTSPSVLLLLSRACRDLDTSTVHYLMNFVDDLLRIEDKSGLTPLADINSEVRAAGQQLINHFVRVQGLAVSQMLRKSVATRDWQHANEPRSVRSVMKRVVEELAMMDAQVGSVYEEGAARWEQHNSSDSSRRPYHGPGSQRQRHEWSSYAPSQVDSGLVANIQKLFSERIEIFAPVEFSKVSILTGIIKIALKTLLECVRLKTFSKFGLQQIQVDVYYLQVNLWRFIADEKLLHGLLDEVLGSAIHRCLQPALMEFSVVEALCDRG</sequence>